<dbReference type="PANTHER" id="PTHR46600">
    <property type="entry name" value="THAP DOMAIN-CONTAINING"/>
    <property type="match status" value="1"/>
</dbReference>
<dbReference type="InterPro" id="IPR048365">
    <property type="entry name" value="TNP-like_RNaseH_N"/>
</dbReference>
<evidence type="ECO:0000256" key="4">
    <source>
        <dbReference type="ARBA" id="ARBA00022771"/>
    </source>
</evidence>
<reference evidence="16 17" key="1">
    <citation type="journal article" date="2024" name="bioRxiv">
        <title>A reference genome for Trichogramma kaykai: A tiny desert-dwelling parasitoid wasp with competing sex-ratio distorters.</title>
        <authorList>
            <person name="Culotta J."/>
            <person name="Lindsey A.R."/>
        </authorList>
    </citation>
    <scope>NUCLEOTIDE SEQUENCE [LARGE SCALE GENOMIC DNA]</scope>
    <source>
        <strain evidence="16 17">KSX58</strain>
    </source>
</reference>
<dbReference type="Pfam" id="PF21788">
    <property type="entry name" value="TNP-like_GBD"/>
    <property type="match status" value="1"/>
</dbReference>
<evidence type="ECO:0000256" key="3">
    <source>
        <dbReference type="ARBA" id="ARBA00022723"/>
    </source>
</evidence>
<dbReference type="SUPFAM" id="SSF57716">
    <property type="entry name" value="Glucocorticoid receptor-like (DNA-binding domain)"/>
    <property type="match status" value="1"/>
</dbReference>
<comment type="similarity">
    <text evidence="2">Belongs to the THAP1 family.</text>
</comment>
<evidence type="ECO:0000256" key="13">
    <source>
        <dbReference type="SAM" id="Coils"/>
    </source>
</evidence>
<evidence type="ECO:0000259" key="15">
    <source>
        <dbReference type="PROSITE" id="PS50950"/>
    </source>
</evidence>
<dbReference type="GO" id="GO:0003677">
    <property type="term" value="F:DNA binding"/>
    <property type="evidence" value="ECO:0007669"/>
    <property type="project" value="UniProtKB-UniRule"/>
</dbReference>
<accession>A0ABD2X7D9</accession>
<keyword evidence="4 12" id="KW-0863">Zinc-finger</keyword>
<keyword evidence="6" id="KW-0805">Transcription regulation</keyword>
<organism evidence="16 17">
    <name type="scientific">Trichogramma kaykai</name>
    <dbReference type="NCBI Taxonomy" id="54128"/>
    <lineage>
        <taxon>Eukaryota</taxon>
        <taxon>Metazoa</taxon>
        <taxon>Ecdysozoa</taxon>
        <taxon>Arthropoda</taxon>
        <taxon>Hexapoda</taxon>
        <taxon>Insecta</taxon>
        <taxon>Pterygota</taxon>
        <taxon>Neoptera</taxon>
        <taxon>Endopterygota</taxon>
        <taxon>Hymenoptera</taxon>
        <taxon>Apocrita</taxon>
        <taxon>Proctotrupomorpha</taxon>
        <taxon>Chalcidoidea</taxon>
        <taxon>Trichogrammatidae</taxon>
        <taxon>Trichogramma</taxon>
    </lineage>
</organism>
<evidence type="ECO:0000313" key="17">
    <source>
        <dbReference type="Proteomes" id="UP001627154"/>
    </source>
</evidence>
<evidence type="ECO:0000256" key="1">
    <source>
        <dbReference type="ARBA" id="ARBA00004642"/>
    </source>
</evidence>
<feature type="region of interest" description="Disordered" evidence="14">
    <location>
        <begin position="177"/>
        <end position="197"/>
    </location>
</feature>
<dbReference type="EMBL" id="JBJJXI010000050">
    <property type="protein sequence ID" value="KAL3400784.1"/>
    <property type="molecule type" value="Genomic_DNA"/>
</dbReference>
<dbReference type="AlphaFoldDB" id="A0ABD2X7D9"/>
<keyword evidence="8 12" id="KW-0238">DNA-binding</keyword>
<evidence type="ECO:0000256" key="7">
    <source>
        <dbReference type="ARBA" id="ARBA00023054"/>
    </source>
</evidence>
<evidence type="ECO:0000256" key="2">
    <source>
        <dbReference type="ARBA" id="ARBA00006177"/>
    </source>
</evidence>
<proteinExistence type="inferred from homology"/>
<keyword evidence="7 13" id="KW-0175">Coiled coil</keyword>
<keyword evidence="3" id="KW-0479">Metal-binding</keyword>
<dbReference type="SMART" id="SM00692">
    <property type="entry name" value="DM3"/>
    <property type="match status" value="1"/>
</dbReference>
<feature type="coiled-coil region" evidence="13">
    <location>
        <begin position="235"/>
        <end position="262"/>
    </location>
</feature>
<evidence type="ECO:0000256" key="10">
    <source>
        <dbReference type="ARBA" id="ARBA00023242"/>
    </source>
</evidence>
<evidence type="ECO:0000256" key="6">
    <source>
        <dbReference type="ARBA" id="ARBA00023015"/>
    </source>
</evidence>
<dbReference type="InterPro" id="IPR038441">
    <property type="entry name" value="THAP_Znf_sf"/>
</dbReference>
<feature type="domain" description="THAP-type" evidence="15">
    <location>
        <begin position="7"/>
        <end position="86"/>
    </location>
</feature>
<gene>
    <name evidence="16" type="ORF">TKK_005929</name>
</gene>
<keyword evidence="9" id="KW-0804">Transcription</keyword>
<comment type="caution">
    <text evidence="16">The sequence shown here is derived from an EMBL/GenBank/DDBJ whole genome shotgun (WGS) entry which is preliminary data.</text>
</comment>
<dbReference type="Proteomes" id="UP001627154">
    <property type="component" value="Unassembled WGS sequence"/>
</dbReference>
<dbReference type="GO" id="GO:0005654">
    <property type="term" value="C:nucleoplasm"/>
    <property type="evidence" value="ECO:0007669"/>
    <property type="project" value="UniProtKB-SubCell"/>
</dbReference>
<dbReference type="Pfam" id="PF21787">
    <property type="entry name" value="TNP-like_RNaseH_N"/>
    <property type="match status" value="1"/>
</dbReference>
<dbReference type="Gene3D" id="6.20.210.20">
    <property type="entry name" value="THAP domain"/>
    <property type="match status" value="1"/>
</dbReference>
<evidence type="ECO:0000256" key="8">
    <source>
        <dbReference type="ARBA" id="ARBA00023125"/>
    </source>
</evidence>
<evidence type="ECO:0000256" key="9">
    <source>
        <dbReference type="ARBA" id="ARBA00023163"/>
    </source>
</evidence>
<keyword evidence="11" id="KW-0131">Cell cycle</keyword>
<evidence type="ECO:0000256" key="5">
    <source>
        <dbReference type="ARBA" id="ARBA00022833"/>
    </source>
</evidence>
<sequence>MSYKIIIGSVIKRKDYCTNSSSKGFKMCRFPRRDDQRRQIWIQNVNRDGWNPTANSMLCEMHFADNAWEIRKGKRQLLQNAVPTIFANRVIHQDNLSLPENQEIAQATSHSQEEKEPCDASNVQDQGSFDDVQDQGSFNDTAEESFFEDTCNTPSGVVEDQTSLLQDLSGMILSRSPTSVNVSEDTSEKDGNSPTPLPISKEGCKKCLINEKILKRQQLFLDKMNKLFLRREQAFNRMQKNLNAARQKVRRLEHKLEVSTQDRWATSLKNIFQEDQLKYLTLGYKKVPKWCSDTLLKALKLRFACGTSGYEEILNLNFPFPSVRTLVRKMENLKFKPGCVILEILQFLEIKVNSFQDFYKDCVLVLDEMSITPGSFYDTSTNTFLGTVTLPEHDQSQIATHALVFMLAGLGARWKQIIRFNFTPDSVNGRVFKTIIDEIILKVENIGLRLPTDNVDKNYVYELFDKDEGLELKLAPKLTKQSLNTQDHFAKMKVSNAKKVLSEDVASGLSFLASDLEDERHTTAWFVEFLSKWFTFMCSRNINFSLSYHDDDKFNEAISFLKEVILFFTELKVGAAPKWKPFQTAILISTQTVIDLSQYLLNPPVYARDHMNRSLGGE</sequence>
<protein>
    <recommendedName>
        <fullName evidence="15">THAP-type domain-containing protein</fullName>
    </recommendedName>
</protein>
<feature type="region of interest" description="Disordered" evidence="14">
    <location>
        <begin position="104"/>
        <end position="137"/>
    </location>
</feature>
<dbReference type="PROSITE" id="PS50950">
    <property type="entry name" value="ZF_THAP"/>
    <property type="match status" value="1"/>
</dbReference>
<dbReference type="Pfam" id="PF05485">
    <property type="entry name" value="THAP"/>
    <property type="match status" value="1"/>
</dbReference>
<evidence type="ECO:0000256" key="11">
    <source>
        <dbReference type="ARBA" id="ARBA00023306"/>
    </source>
</evidence>
<name>A0ABD2X7D9_9HYME</name>
<dbReference type="InterPro" id="IPR006612">
    <property type="entry name" value="THAP_Znf"/>
</dbReference>
<keyword evidence="5" id="KW-0862">Zinc</keyword>
<comment type="subcellular location">
    <subcellularLocation>
        <location evidence="1">Nucleus</location>
        <location evidence="1">Nucleoplasm</location>
    </subcellularLocation>
</comment>
<evidence type="ECO:0000313" key="16">
    <source>
        <dbReference type="EMBL" id="KAL3400784.1"/>
    </source>
</evidence>
<dbReference type="SMART" id="SM00980">
    <property type="entry name" value="THAP"/>
    <property type="match status" value="1"/>
</dbReference>
<keyword evidence="10" id="KW-0539">Nucleus</keyword>
<dbReference type="InterPro" id="IPR048366">
    <property type="entry name" value="TNP-like_GBD"/>
</dbReference>
<dbReference type="PANTHER" id="PTHR46600:SF1">
    <property type="entry name" value="THAP DOMAIN-CONTAINING PROTEIN 1"/>
    <property type="match status" value="1"/>
</dbReference>
<dbReference type="InterPro" id="IPR026516">
    <property type="entry name" value="THAP1/10"/>
</dbReference>
<keyword evidence="17" id="KW-1185">Reference proteome</keyword>
<evidence type="ECO:0000256" key="12">
    <source>
        <dbReference type="PROSITE-ProRule" id="PRU00309"/>
    </source>
</evidence>
<evidence type="ECO:0000256" key="14">
    <source>
        <dbReference type="SAM" id="MobiDB-lite"/>
    </source>
</evidence>
<dbReference type="GO" id="GO:0008270">
    <property type="term" value="F:zinc ion binding"/>
    <property type="evidence" value="ECO:0007669"/>
    <property type="project" value="UniProtKB-KW"/>
</dbReference>